<dbReference type="Proteomes" id="UP000298252">
    <property type="component" value="Unassembled WGS sequence"/>
</dbReference>
<proteinExistence type="inferred from homology"/>
<dbReference type="Proteomes" id="UP000199639">
    <property type="component" value="Unassembled WGS sequence"/>
</dbReference>
<dbReference type="Pfam" id="PF11999">
    <property type="entry name" value="Ice_binding"/>
    <property type="match status" value="3"/>
</dbReference>
<evidence type="ECO:0000313" key="3">
    <source>
        <dbReference type="EMBL" id="SDN59559.1"/>
    </source>
</evidence>
<comment type="similarity">
    <text evidence="1">Belongs to the ice-binding protein family.</text>
</comment>
<dbReference type="InterPro" id="IPR021884">
    <property type="entry name" value="Ice-bd_prot"/>
</dbReference>
<name>A0A4R8VE15_9MICO</name>
<dbReference type="RefSeq" id="WP_092340630.1">
    <property type="nucleotide sequence ID" value="NZ_SOFD01000005.1"/>
</dbReference>
<evidence type="ECO:0000313" key="5">
    <source>
        <dbReference type="Proteomes" id="UP000199639"/>
    </source>
</evidence>
<evidence type="ECO:0000313" key="6">
    <source>
        <dbReference type="Proteomes" id="UP000298252"/>
    </source>
</evidence>
<gene>
    <name evidence="4" type="ORF">E3O21_02085</name>
    <name evidence="3" type="ORF">SAMN05216368_106111</name>
</gene>
<reference evidence="4 6" key="2">
    <citation type="submission" date="2019-03" db="EMBL/GenBank/DDBJ databases">
        <title>Genomics of glacier-inhabiting Cryobacterium strains.</title>
        <authorList>
            <person name="Liu Q."/>
            <person name="Xin Y.-H."/>
        </authorList>
    </citation>
    <scope>NUCLEOTIDE SEQUENCE [LARGE SCALE GENOMIC DNA]</scope>
    <source>
        <strain evidence="4 6">Hh8</strain>
    </source>
</reference>
<dbReference type="STRING" id="1424659.SAMN05216368_106111"/>
<dbReference type="EMBL" id="SOFD01000005">
    <property type="protein sequence ID" value="TFB81624.1"/>
    <property type="molecule type" value="Genomic_DNA"/>
</dbReference>
<keyword evidence="2" id="KW-0732">Signal</keyword>
<organism evidence="3 5">
    <name type="scientific">Cryobacterium flavum</name>
    <dbReference type="NCBI Taxonomy" id="1424659"/>
    <lineage>
        <taxon>Bacteria</taxon>
        <taxon>Bacillati</taxon>
        <taxon>Actinomycetota</taxon>
        <taxon>Actinomycetes</taxon>
        <taxon>Micrococcales</taxon>
        <taxon>Microbacteriaceae</taxon>
        <taxon>Cryobacterium</taxon>
    </lineage>
</organism>
<protein>
    <submittedName>
        <fullName evidence="4">DUF3494 domain-containing protein</fullName>
    </submittedName>
</protein>
<accession>A0A4R8VE15</accession>
<dbReference type="AlphaFoldDB" id="A0A4R8VE15"/>
<keyword evidence="6" id="KW-1185">Reference proteome</keyword>
<evidence type="ECO:0000256" key="2">
    <source>
        <dbReference type="ARBA" id="ARBA00022729"/>
    </source>
</evidence>
<dbReference type="EMBL" id="FNIB01000006">
    <property type="protein sequence ID" value="SDN59559.1"/>
    <property type="molecule type" value="Genomic_DNA"/>
</dbReference>
<sequence length="810" mass="80546">MSRKHAPRSPSQRPGGRRPHVVALPALTVFILLTGLLVAQSPAQAATSTVNLRTAGSYSVLAATAVTSTGRSVVSGNVGTSPGTAITGFPPGILTGSIHAGDTHSMTARTDLLTAYADAAGRTPTDSLDGDLAGRTLTAGIYKATAALTVSTTLTLDARDDPTAVFIFQIDAAFSTAAASSVVLANGAQASNVVWQVVGAVSLGANSTFAGNVLGLTAITSGAGSTFIGRALSANGAISLADSVFMTEPPVMLKTAGNFSVLAGTSVENSGGSTLSGSLGVSPGIGLTGFPPGRVTGSTHLGTAESAQAQIDLQAAIDDASARTPTSTLSGNLSGQTYTAGVYSAPGALTLDSSVTLDAQGNPNAVFIFQLDSALTTSTGSTVRLINGAQVSRIFWQTDGVVQLGGSSSFSGTILGRTDITVGAYSGFTGRALTRNGSVTVASNTFTSEAPVDFGSATTFSILSTTSVANTGFSSFDGDIGVSPGTAITGFPPGVLTGTIHGGDAAAAAAQVDLAAAYSDAAARPSSAVISGDLAGRIFTSGVYRATAAVTISSTLTLDGQGNPNAIFIIQVPAAFNAAAGSKILLVNGAQPSRVYWQIAGAVSLGAAASFSGTILGMAAISIGNDVSFIGRALTANGAVTMNMAKSTSPAPPVGDLSATTAGATLSAVTLLGDQPQFATGVSSRWSISDARGSGGAWNLSVSATVPISAAGTIESEARVLPVQNLSIVPGIIDSLPSSDAPSGITATDLTLSTAPQTLVATSGPNRGTYFLTPTFSLMIPANAYRSNYSGAIDHSPLNPYVTVLTFTIS</sequence>
<evidence type="ECO:0000313" key="4">
    <source>
        <dbReference type="EMBL" id="TFB81624.1"/>
    </source>
</evidence>
<reference evidence="3 5" key="1">
    <citation type="submission" date="2016-10" db="EMBL/GenBank/DDBJ databases">
        <authorList>
            <person name="Varghese N."/>
            <person name="Submissions S."/>
        </authorList>
    </citation>
    <scope>NUCLEOTIDE SEQUENCE [LARGE SCALE GENOMIC DNA]</scope>
    <source>
        <strain evidence="3 5">CGMCC 1.11215</strain>
    </source>
</reference>
<evidence type="ECO:0000256" key="1">
    <source>
        <dbReference type="ARBA" id="ARBA00005445"/>
    </source>
</evidence>